<dbReference type="PANTHER" id="PTHR30126:SF2">
    <property type="entry name" value="HTH-TYPE TRANSCRIPTIONAL REGULATOR YJIE"/>
    <property type="match status" value="1"/>
</dbReference>
<dbReference type="AlphaFoldDB" id="A0A512BW28"/>
<dbReference type="EMBL" id="BJYU01000056">
    <property type="protein sequence ID" value="GEO16156.1"/>
    <property type="molecule type" value="Genomic_DNA"/>
</dbReference>
<dbReference type="PANTHER" id="PTHR30126">
    <property type="entry name" value="HTH-TYPE TRANSCRIPTIONAL REGULATOR"/>
    <property type="match status" value="1"/>
</dbReference>
<comment type="caution">
    <text evidence="6">The sequence shown here is derived from an EMBL/GenBank/DDBJ whole genome shotgun (WGS) entry which is preliminary data.</text>
</comment>
<sequence>MDLTWLEDFLALAEHRTFSRAAEARHVTQPAFSRRIQALEDWMGTRLFVWSPQGATLTPAGDFLRSHAEDLTRNIYRLRQETLEVAGREASAISIAATHALSFVFFPDWIRSHPQFGTLGPLNLISDTMEACEQIMARGDAEFMLCHYHRDAMPRLEASQFTSVVVGRDVLLPLCAPLEDGTPQWPLPGDPSSPSRLLSYRPQSGLGRIVTAILEKNWPTLSLQNTLTAQLAATLLTMAREGDGIAWLPQTLAHDDIAASRLVDPGHGNYAIEVQIRLIRPLRRQGPTAEAFWKSIAGGVNLSGKPFPA</sequence>
<dbReference type="InterPro" id="IPR005119">
    <property type="entry name" value="LysR_subst-bd"/>
</dbReference>
<keyword evidence="7" id="KW-1185">Reference proteome</keyword>
<keyword evidence="2" id="KW-0805">Transcription regulation</keyword>
<dbReference type="Gene3D" id="1.10.10.10">
    <property type="entry name" value="Winged helix-like DNA-binding domain superfamily/Winged helix DNA-binding domain"/>
    <property type="match status" value="1"/>
</dbReference>
<dbReference type="SUPFAM" id="SSF46785">
    <property type="entry name" value="Winged helix' DNA-binding domain"/>
    <property type="match status" value="1"/>
</dbReference>
<evidence type="ECO:0000256" key="1">
    <source>
        <dbReference type="ARBA" id="ARBA00009437"/>
    </source>
</evidence>
<dbReference type="PROSITE" id="PS50931">
    <property type="entry name" value="HTH_LYSR"/>
    <property type="match status" value="1"/>
</dbReference>
<evidence type="ECO:0000256" key="4">
    <source>
        <dbReference type="ARBA" id="ARBA00023163"/>
    </source>
</evidence>
<organism evidence="6 7">
    <name type="scientific">Microvirga aerophila</name>
    <dbReference type="NCBI Taxonomy" id="670291"/>
    <lineage>
        <taxon>Bacteria</taxon>
        <taxon>Pseudomonadati</taxon>
        <taxon>Pseudomonadota</taxon>
        <taxon>Alphaproteobacteria</taxon>
        <taxon>Hyphomicrobiales</taxon>
        <taxon>Methylobacteriaceae</taxon>
        <taxon>Microvirga</taxon>
    </lineage>
</organism>
<protein>
    <submittedName>
        <fullName evidence="6">LysR family transcriptional regulator</fullName>
    </submittedName>
</protein>
<evidence type="ECO:0000256" key="2">
    <source>
        <dbReference type="ARBA" id="ARBA00023015"/>
    </source>
</evidence>
<dbReference type="Pfam" id="PF00126">
    <property type="entry name" value="HTH_1"/>
    <property type="match status" value="1"/>
</dbReference>
<dbReference type="SUPFAM" id="SSF53850">
    <property type="entry name" value="Periplasmic binding protein-like II"/>
    <property type="match status" value="1"/>
</dbReference>
<evidence type="ECO:0000256" key="3">
    <source>
        <dbReference type="ARBA" id="ARBA00023125"/>
    </source>
</evidence>
<dbReference type="Gene3D" id="3.40.190.290">
    <property type="match status" value="1"/>
</dbReference>
<dbReference type="PRINTS" id="PR00039">
    <property type="entry name" value="HTHLYSR"/>
</dbReference>
<dbReference type="InterPro" id="IPR036388">
    <property type="entry name" value="WH-like_DNA-bd_sf"/>
</dbReference>
<name>A0A512BW28_9HYPH</name>
<evidence type="ECO:0000313" key="6">
    <source>
        <dbReference type="EMBL" id="GEO16156.1"/>
    </source>
</evidence>
<evidence type="ECO:0000259" key="5">
    <source>
        <dbReference type="PROSITE" id="PS50931"/>
    </source>
</evidence>
<dbReference type="Proteomes" id="UP000321085">
    <property type="component" value="Unassembled WGS sequence"/>
</dbReference>
<comment type="similarity">
    <text evidence="1">Belongs to the LysR transcriptional regulatory family.</text>
</comment>
<dbReference type="InterPro" id="IPR000847">
    <property type="entry name" value="LysR_HTH_N"/>
</dbReference>
<feature type="domain" description="HTH lysR-type" evidence="5">
    <location>
        <begin position="1"/>
        <end position="58"/>
    </location>
</feature>
<dbReference type="Pfam" id="PF03466">
    <property type="entry name" value="LysR_substrate"/>
    <property type="match status" value="1"/>
</dbReference>
<dbReference type="InterPro" id="IPR036390">
    <property type="entry name" value="WH_DNA-bd_sf"/>
</dbReference>
<reference evidence="6 7" key="1">
    <citation type="submission" date="2019-07" db="EMBL/GenBank/DDBJ databases">
        <title>Whole genome shotgun sequence of Microvirga aerophila NBRC 106136.</title>
        <authorList>
            <person name="Hosoyama A."/>
            <person name="Uohara A."/>
            <person name="Ohji S."/>
            <person name="Ichikawa N."/>
        </authorList>
    </citation>
    <scope>NUCLEOTIDE SEQUENCE [LARGE SCALE GENOMIC DNA]</scope>
    <source>
        <strain evidence="6 7">NBRC 106136</strain>
    </source>
</reference>
<dbReference type="GO" id="GO:0000976">
    <property type="term" value="F:transcription cis-regulatory region binding"/>
    <property type="evidence" value="ECO:0007669"/>
    <property type="project" value="TreeGrafter"/>
</dbReference>
<keyword evidence="4" id="KW-0804">Transcription</keyword>
<keyword evidence="3" id="KW-0238">DNA-binding</keyword>
<dbReference type="RefSeq" id="WP_147021889.1">
    <property type="nucleotide sequence ID" value="NZ_BJYU01000056.1"/>
</dbReference>
<gene>
    <name evidence="6" type="ORF">MAE02_38520</name>
</gene>
<proteinExistence type="inferred from homology"/>
<dbReference type="GO" id="GO:0003700">
    <property type="term" value="F:DNA-binding transcription factor activity"/>
    <property type="evidence" value="ECO:0007669"/>
    <property type="project" value="InterPro"/>
</dbReference>
<accession>A0A512BW28</accession>
<evidence type="ECO:0000313" key="7">
    <source>
        <dbReference type="Proteomes" id="UP000321085"/>
    </source>
</evidence>